<dbReference type="PROSITE" id="PS50113">
    <property type="entry name" value="PAC"/>
    <property type="match status" value="1"/>
</dbReference>
<dbReference type="CDD" id="cd00130">
    <property type="entry name" value="PAS"/>
    <property type="match status" value="2"/>
</dbReference>
<name>A0ABV3ZWM7_9BURK</name>
<dbReference type="InterPro" id="IPR000014">
    <property type="entry name" value="PAS"/>
</dbReference>
<evidence type="ECO:0000259" key="2">
    <source>
        <dbReference type="PROSITE" id="PS50112"/>
    </source>
</evidence>
<dbReference type="SUPFAM" id="SSF55785">
    <property type="entry name" value="PYP-like sensor domain (PAS domain)"/>
    <property type="match status" value="4"/>
</dbReference>
<organism evidence="5 6">
    <name type="scientific">Comamonas guangdongensis</name>
    <dbReference type="NCBI Taxonomy" id="510515"/>
    <lineage>
        <taxon>Bacteria</taxon>
        <taxon>Pseudomonadati</taxon>
        <taxon>Pseudomonadota</taxon>
        <taxon>Betaproteobacteria</taxon>
        <taxon>Burkholderiales</taxon>
        <taxon>Comamonadaceae</taxon>
        <taxon>Comamonas</taxon>
    </lineage>
</organism>
<dbReference type="Pfam" id="PF00989">
    <property type="entry name" value="PAS"/>
    <property type="match status" value="1"/>
</dbReference>
<feature type="domain" description="GGDEF" evidence="4">
    <location>
        <begin position="880"/>
        <end position="1014"/>
    </location>
</feature>
<evidence type="ECO:0000259" key="3">
    <source>
        <dbReference type="PROSITE" id="PS50113"/>
    </source>
</evidence>
<dbReference type="NCBIfam" id="TIGR00229">
    <property type="entry name" value="sensory_box"/>
    <property type="match status" value="1"/>
</dbReference>
<dbReference type="Gene3D" id="3.30.70.270">
    <property type="match status" value="1"/>
</dbReference>
<dbReference type="PROSITE" id="PS50112">
    <property type="entry name" value="PAS"/>
    <property type="match status" value="1"/>
</dbReference>
<dbReference type="Proteomes" id="UP001561046">
    <property type="component" value="Unassembled WGS sequence"/>
</dbReference>
<dbReference type="PANTHER" id="PTHR44757:SF2">
    <property type="entry name" value="BIOFILM ARCHITECTURE MAINTENANCE PROTEIN MBAA"/>
    <property type="match status" value="1"/>
</dbReference>
<feature type="domain" description="PAS" evidence="2">
    <location>
        <begin position="466"/>
        <end position="539"/>
    </location>
</feature>
<dbReference type="SUPFAM" id="SSF55073">
    <property type="entry name" value="Nucleotide cyclase"/>
    <property type="match status" value="1"/>
</dbReference>
<evidence type="ECO:0000256" key="1">
    <source>
        <dbReference type="SAM" id="Phobius"/>
    </source>
</evidence>
<dbReference type="EMBL" id="JBFYGN010000011">
    <property type="protein sequence ID" value="MEX8193521.1"/>
    <property type="molecule type" value="Genomic_DNA"/>
</dbReference>
<dbReference type="PANTHER" id="PTHR44757">
    <property type="entry name" value="DIGUANYLATE CYCLASE DGCP"/>
    <property type="match status" value="1"/>
</dbReference>
<dbReference type="InterPro" id="IPR000160">
    <property type="entry name" value="GGDEF_dom"/>
</dbReference>
<keyword evidence="5" id="KW-0808">Transferase</keyword>
<dbReference type="CDD" id="cd12915">
    <property type="entry name" value="PDC2_DGC_like"/>
    <property type="match status" value="1"/>
</dbReference>
<dbReference type="InterPro" id="IPR035965">
    <property type="entry name" value="PAS-like_dom_sf"/>
</dbReference>
<dbReference type="InterPro" id="IPR013655">
    <property type="entry name" value="PAS_fold_3"/>
</dbReference>
<dbReference type="InterPro" id="IPR043128">
    <property type="entry name" value="Rev_trsase/Diguanyl_cyclase"/>
</dbReference>
<dbReference type="Pfam" id="PF13426">
    <property type="entry name" value="PAS_9"/>
    <property type="match status" value="1"/>
</dbReference>
<dbReference type="InterPro" id="IPR029787">
    <property type="entry name" value="Nucleotide_cyclase"/>
</dbReference>
<dbReference type="Pfam" id="PF00990">
    <property type="entry name" value="GGDEF"/>
    <property type="match status" value="1"/>
</dbReference>
<keyword evidence="1" id="KW-0472">Membrane</keyword>
<dbReference type="NCBIfam" id="TIGR00254">
    <property type="entry name" value="GGDEF"/>
    <property type="match status" value="1"/>
</dbReference>
<dbReference type="SMART" id="SM00091">
    <property type="entry name" value="PAS"/>
    <property type="match status" value="3"/>
</dbReference>
<keyword evidence="5" id="KW-0548">Nucleotidyltransferase</keyword>
<dbReference type="SMART" id="SM00086">
    <property type="entry name" value="PAC"/>
    <property type="match status" value="2"/>
</dbReference>
<keyword evidence="1" id="KW-1133">Transmembrane helix</keyword>
<comment type="caution">
    <text evidence="5">The sequence shown here is derived from an EMBL/GenBank/DDBJ whole genome shotgun (WGS) entry which is preliminary data.</text>
</comment>
<dbReference type="SMART" id="SM00267">
    <property type="entry name" value="GGDEF"/>
    <property type="match status" value="1"/>
</dbReference>
<evidence type="ECO:0000313" key="5">
    <source>
        <dbReference type="EMBL" id="MEX8193521.1"/>
    </source>
</evidence>
<sequence>MSLRPAKSHPPFRSRVRASLTIIIGVCFMVFAAAGYWAALLDSHKYLRHYTQEQAWLRVTQMSHAISAQVGAMLSGLDYSMRDMVNDYESGDAIAFKRAVASVRKSYPAGTIVQVSVADVRGQVVYSSLDTPAQPKQAVSIFDREHFQVHLNRSMQGTFIGHPVQGRVSRQWSIQLSRALIHKGKFSGVLVLSLSPEYLSRQLQTIFDSQRDVIVLLREDGAYLARSQQQDGVLGGKVPKERVALFAPGVSGGTYEVQAGSDGIQRMYAWTRVSGFPVLVSTGLDRQAVYAPLSETIRQSLWRNGVGTLLILLGGLLIAWLSFLRRREEEQRMQTEQRLMHLSQEVPGGLFQYGLDAEGHYVLPFTNPGFYAMHGIDTPGVQDTLSRFAQCIDKQDLPKLKESIVQAVQSESDWAHKYRVNGPDGTQRWLQGHARPQQAQDGSVLWHGYILDVTQDEILRAALRQSEERLRLTIGAVRDGLWQWDCTRDLVLWDARCYAMLGLADQALGTFPSADFFRRLHPADQSRVKSLLEQHLNHGEPFRVEMRMLQADGSWRWVESRGEVTQRDGEGQALRMMGMHSDIHERVEQTHMVGALLERGSAMVLVASYCRDIVYANARAAEFFGILAGPQPRQSSFRELHLSEDHFKRFAALYQRLKLQKTVRAEWALRGAGGRICWFDVQGTLLDPEDPNGNVIWTLFDVDARHRAESELQQVQQRMEAIIEHFPSGILVTDGAGHCIVAANEMLVAMFELPLAVSELVGKSVELLQPHLSAPVAQVLLSSSTQAAVAADVLSVLEPSRAIHALPNGRHIEIEQLPLHKQEHLLGICWVFHDVTDYKQRETHLETLASTDALTGASNRRAFTSRMESELEHLRLGHGHTLALIMLDIDHFKHVNDSYGHAAGDEVLKHLVAAVSKELRKGDMQGRLGGEEFVVLLADVDEHTAFRRAENLREAVGRLAVAAPGHDPIRFTVSLGLCLIGQGDFSVQCCLERADAAMYYSKRNGRNRTTIWTPDTPAVLEP</sequence>
<evidence type="ECO:0000313" key="6">
    <source>
        <dbReference type="Proteomes" id="UP001561046"/>
    </source>
</evidence>
<proteinExistence type="predicted"/>
<dbReference type="EC" id="2.7.7.65" evidence="5"/>
<dbReference type="GO" id="GO:0052621">
    <property type="term" value="F:diguanylate cyclase activity"/>
    <property type="evidence" value="ECO:0007669"/>
    <property type="project" value="UniProtKB-EC"/>
</dbReference>
<dbReference type="CDD" id="cd12914">
    <property type="entry name" value="PDC1_DGC_like"/>
    <property type="match status" value="1"/>
</dbReference>
<gene>
    <name evidence="5" type="ORF">AB6724_11805</name>
</gene>
<dbReference type="InterPro" id="IPR001610">
    <property type="entry name" value="PAC"/>
</dbReference>
<feature type="transmembrane region" description="Helical" evidence="1">
    <location>
        <begin position="301"/>
        <end position="324"/>
    </location>
</feature>
<reference evidence="5 6" key="1">
    <citation type="journal article" date="2013" name="Int. J. Syst. Evol. Microbiol.">
        <title>Comamonas guangdongensis sp. nov., isolated from subterranean forest sediment, and emended description of the genus Comamonas.</title>
        <authorList>
            <person name="Zhang J."/>
            <person name="Wang Y."/>
            <person name="Zhou S."/>
            <person name="Wu C."/>
            <person name="He J."/>
            <person name="Li F."/>
        </authorList>
    </citation>
    <scope>NUCLEOTIDE SEQUENCE [LARGE SCALE GENOMIC DNA]</scope>
    <source>
        <strain evidence="5 6">CCTCC AB2011133</strain>
    </source>
</reference>
<keyword evidence="1" id="KW-0812">Transmembrane</keyword>
<feature type="transmembrane region" description="Helical" evidence="1">
    <location>
        <begin position="20"/>
        <end position="39"/>
    </location>
</feature>
<dbReference type="InterPro" id="IPR000700">
    <property type="entry name" value="PAS-assoc_C"/>
</dbReference>
<protein>
    <submittedName>
        <fullName evidence="5">Diguanylate cyclase</fullName>
        <ecNumber evidence="5">2.7.7.65</ecNumber>
    </submittedName>
</protein>
<dbReference type="RefSeq" id="WP_369338715.1">
    <property type="nucleotide sequence ID" value="NZ_JBFYGN010000011.1"/>
</dbReference>
<dbReference type="InterPro" id="IPR052155">
    <property type="entry name" value="Biofilm_reg_signaling"/>
</dbReference>
<dbReference type="PROSITE" id="PS50887">
    <property type="entry name" value="GGDEF"/>
    <property type="match status" value="1"/>
</dbReference>
<dbReference type="Pfam" id="PF08447">
    <property type="entry name" value="PAS_3"/>
    <property type="match status" value="2"/>
</dbReference>
<feature type="domain" description="PAC" evidence="3">
    <location>
        <begin position="542"/>
        <end position="595"/>
    </location>
</feature>
<dbReference type="CDD" id="cd01949">
    <property type="entry name" value="GGDEF"/>
    <property type="match status" value="1"/>
</dbReference>
<keyword evidence="6" id="KW-1185">Reference proteome</keyword>
<accession>A0ABV3ZWM7</accession>
<dbReference type="InterPro" id="IPR013767">
    <property type="entry name" value="PAS_fold"/>
</dbReference>
<dbReference type="Gene3D" id="3.30.450.20">
    <property type="entry name" value="PAS domain"/>
    <property type="match status" value="6"/>
</dbReference>
<evidence type="ECO:0000259" key="4">
    <source>
        <dbReference type="PROSITE" id="PS50887"/>
    </source>
</evidence>